<dbReference type="UniPathway" id="UPA00219"/>
<keyword evidence="2 8" id="KW-1003">Cell membrane</keyword>
<sequence>MKKTVLIIMALTVLSKFVGFFRDITLAYFYGASGISDAYIVAITVPSVIFGFIATGISTGYIPMYNKIETERDEQYSKRYTNNLLNVLYVFCTFIVILSLIFAEFIVKIFASGFEGEILALTTDFTRITIAGIYFSITIRILSAYLNMKKLFAVPTLIGLPLSFVFIIFIFLSDRFDWVYLLAIGNVTALAVQLIILLIFAYKKGYRYRFVFDVKDIYIKRMLFLAIPVILGTAVSQINKLIDRTLASQIEIGAISSLNYANTLILFIQGVVVVSISTVMYPAMSKMASKGNMDGLKRSVLQAMTGVNMFVLPATAGALIFARPIVELLFGRGAFTTEDVILTATAFFYYSIGMIGFGLREVLSRAFYSLQDTRTPMINATIAVALNIVLNFILAYYMGIAGLALATSISALIATALLSVALRKKLGAFGLKSAAVPFVKILLASIIMGIITKVIFDALLVLGMAAALTLSVLIGAVVYFILLYVLKIEEAQLFLNQLKQRMAKKRK</sequence>
<feature type="transmembrane region" description="Helical" evidence="8">
    <location>
        <begin position="259"/>
        <end position="279"/>
    </location>
</feature>
<feature type="transmembrane region" description="Helical" evidence="8">
    <location>
        <begin position="178"/>
        <end position="202"/>
    </location>
</feature>
<dbReference type="PRINTS" id="PR01806">
    <property type="entry name" value="VIRFACTRMVIN"/>
</dbReference>
<feature type="transmembrane region" description="Helical" evidence="8">
    <location>
        <begin position="118"/>
        <end position="139"/>
    </location>
</feature>
<evidence type="ECO:0000256" key="9">
    <source>
        <dbReference type="PIRNR" id="PIRNR002869"/>
    </source>
</evidence>
<name>A0A1Q2KZC2_9BACL</name>
<feature type="transmembrane region" description="Helical" evidence="8">
    <location>
        <begin position="222"/>
        <end position="239"/>
    </location>
</feature>
<dbReference type="GO" id="GO:0008360">
    <property type="term" value="P:regulation of cell shape"/>
    <property type="evidence" value="ECO:0007669"/>
    <property type="project" value="UniProtKB-UniRule"/>
</dbReference>
<evidence type="ECO:0000256" key="5">
    <source>
        <dbReference type="ARBA" id="ARBA00022984"/>
    </source>
</evidence>
<keyword evidence="11" id="KW-1185">Reference proteome</keyword>
<organism evidence="10 11">
    <name type="scientific">Planococcus lenghuensis</name>
    <dbReference type="NCBI Taxonomy" id="2213202"/>
    <lineage>
        <taxon>Bacteria</taxon>
        <taxon>Bacillati</taxon>
        <taxon>Bacillota</taxon>
        <taxon>Bacilli</taxon>
        <taxon>Bacillales</taxon>
        <taxon>Caryophanaceae</taxon>
        <taxon>Planococcus</taxon>
    </lineage>
</organism>
<keyword evidence="6 8" id="KW-1133">Transmembrane helix</keyword>
<dbReference type="GO" id="GO:0034204">
    <property type="term" value="P:lipid translocation"/>
    <property type="evidence" value="ECO:0007669"/>
    <property type="project" value="TreeGrafter"/>
</dbReference>
<evidence type="ECO:0000256" key="2">
    <source>
        <dbReference type="ARBA" id="ARBA00022475"/>
    </source>
</evidence>
<evidence type="ECO:0000256" key="3">
    <source>
        <dbReference type="ARBA" id="ARBA00022692"/>
    </source>
</evidence>
<reference evidence="10 11" key="1">
    <citation type="submission" date="2017-02" db="EMBL/GenBank/DDBJ databases">
        <title>The complete genomic sequence of a novel cold adapted crude oil-degrading bacterium Planococcus qaidamina Y42.</title>
        <authorList>
            <person name="Yang R."/>
        </authorList>
    </citation>
    <scope>NUCLEOTIDE SEQUENCE [LARGE SCALE GENOMIC DNA]</scope>
    <source>
        <strain evidence="10 11">Y42</strain>
    </source>
</reference>
<dbReference type="PANTHER" id="PTHR47019:SF1">
    <property type="entry name" value="LIPID II FLIPPASE MURJ"/>
    <property type="match status" value="1"/>
</dbReference>
<keyword evidence="8 9" id="KW-0813">Transport</keyword>
<dbReference type="OrthoDB" id="9804143at2"/>
<comment type="pathway">
    <text evidence="8">Cell wall biogenesis; peptidoglycan biosynthesis.</text>
</comment>
<dbReference type="AlphaFoldDB" id="A0A1Q2KZC2"/>
<dbReference type="GO" id="GO:0009252">
    <property type="term" value="P:peptidoglycan biosynthetic process"/>
    <property type="evidence" value="ECO:0007669"/>
    <property type="project" value="UniProtKB-UniRule"/>
</dbReference>
<dbReference type="GO" id="GO:0015648">
    <property type="term" value="F:lipid-linked peptidoglycan transporter activity"/>
    <property type="evidence" value="ECO:0007669"/>
    <property type="project" value="UniProtKB-UniRule"/>
</dbReference>
<keyword evidence="7 8" id="KW-0472">Membrane</keyword>
<feature type="transmembrane region" description="Helical" evidence="8">
    <location>
        <begin position="341"/>
        <end position="359"/>
    </location>
</feature>
<dbReference type="HAMAP" id="MF_02078">
    <property type="entry name" value="MurJ_MviN"/>
    <property type="match status" value="1"/>
</dbReference>
<dbReference type="Pfam" id="PF03023">
    <property type="entry name" value="MurJ"/>
    <property type="match status" value="1"/>
</dbReference>
<dbReference type="NCBIfam" id="TIGR01695">
    <property type="entry name" value="murJ_mviN"/>
    <property type="match status" value="1"/>
</dbReference>
<dbReference type="InterPro" id="IPR051050">
    <property type="entry name" value="Lipid_II_flippase_MurJ/MviN"/>
</dbReference>
<evidence type="ECO:0000256" key="1">
    <source>
        <dbReference type="ARBA" id="ARBA00004651"/>
    </source>
</evidence>
<dbReference type="GO" id="GO:0071555">
    <property type="term" value="P:cell wall organization"/>
    <property type="evidence" value="ECO:0007669"/>
    <property type="project" value="UniProtKB-UniRule"/>
</dbReference>
<evidence type="ECO:0000313" key="11">
    <source>
        <dbReference type="Proteomes" id="UP000188184"/>
    </source>
</evidence>
<feature type="transmembrane region" description="Helical" evidence="8">
    <location>
        <begin position="462"/>
        <end position="486"/>
    </location>
</feature>
<comment type="function">
    <text evidence="8 9">Involved in peptidoglycan biosynthesis. Transports lipid-linked peptidoglycan precursors from the inner to the outer leaflet of the cytoplasmic membrane.</text>
</comment>
<keyword evidence="5 8" id="KW-0573">Peptidoglycan synthesis</keyword>
<feature type="transmembrane region" description="Helical" evidence="8">
    <location>
        <begin position="151"/>
        <end position="172"/>
    </location>
</feature>
<feature type="transmembrane region" description="Helical" evidence="8">
    <location>
        <begin position="83"/>
        <end position="106"/>
    </location>
</feature>
<dbReference type="GO" id="GO:0005886">
    <property type="term" value="C:plasma membrane"/>
    <property type="evidence" value="ECO:0007669"/>
    <property type="project" value="UniProtKB-SubCell"/>
</dbReference>
<protein>
    <recommendedName>
        <fullName evidence="8">Probable lipid II flippase MurJ</fullName>
    </recommendedName>
</protein>
<dbReference type="PIRSF" id="PIRSF002869">
    <property type="entry name" value="MviN"/>
    <property type="match status" value="1"/>
</dbReference>
<feature type="transmembrane region" description="Helical" evidence="8">
    <location>
        <begin position="300"/>
        <end position="321"/>
    </location>
</feature>
<evidence type="ECO:0000256" key="6">
    <source>
        <dbReference type="ARBA" id="ARBA00022989"/>
    </source>
</evidence>
<feature type="transmembrane region" description="Helical" evidence="8">
    <location>
        <begin position="380"/>
        <end position="397"/>
    </location>
</feature>
<feature type="transmembrane region" description="Helical" evidence="8">
    <location>
        <begin position="434"/>
        <end position="456"/>
    </location>
</feature>
<dbReference type="PANTHER" id="PTHR47019">
    <property type="entry name" value="LIPID II FLIPPASE MURJ"/>
    <property type="match status" value="1"/>
</dbReference>
<evidence type="ECO:0000256" key="8">
    <source>
        <dbReference type="HAMAP-Rule" id="MF_02078"/>
    </source>
</evidence>
<keyword evidence="4 8" id="KW-0133">Cell shape</keyword>
<dbReference type="CDD" id="cd13123">
    <property type="entry name" value="MATE_MurJ_like"/>
    <property type="match status" value="1"/>
</dbReference>
<keyword evidence="8 9" id="KW-0961">Cell wall biogenesis/degradation</keyword>
<gene>
    <name evidence="8" type="primary">murJ</name>
    <name evidence="10" type="ORF">B0X71_11010</name>
</gene>
<evidence type="ECO:0000256" key="7">
    <source>
        <dbReference type="ARBA" id="ARBA00023136"/>
    </source>
</evidence>
<feature type="transmembrane region" description="Helical" evidence="8">
    <location>
        <begin position="403"/>
        <end position="422"/>
    </location>
</feature>
<comment type="subcellular location">
    <subcellularLocation>
        <location evidence="1 8">Cell membrane</location>
        <topology evidence="1 8">Multi-pass membrane protein</topology>
    </subcellularLocation>
</comment>
<comment type="similarity">
    <text evidence="8 9">Belongs to the MurJ/MviN family.</text>
</comment>
<proteinExistence type="inferred from homology"/>
<keyword evidence="3 8" id="KW-0812">Transmembrane</keyword>
<dbReference type="EMBL" id="CP019640">
    <property type="protein sequence ID" value="AQQ53549.1"/>
    <property type="molecule type" value="Genomic_DNA"/>
</dbReference>
<dbReference type="InterPro" id="IPR004268">
    <property type="entry name" value="MurJ"/>
</dbReference>
<dbReference type="KEGG" id="pmar:B0X71_11010"/>
<accession>A0A1Q2KZC2</accession>
<evidence type="ECO:0000256" key="4">
    <source>
        <dbReference type="ARBA" id="ARBA00022960"/>
    </source>
</evidence>
<feature type="transmembrane region" description="Helical" evidence="8">
    <location>
        <begin position="39"/>
        <end position="62"/>
    </location>
</feature>
<dbReference type="Proteomes" id="UP000188184">
    <property type="component" value="Chromosome"/>
</dbReference>
<dbReference type="RefSeq" id="WP_077589446.1">
    <property type="nucleotide sequence ID" value="NZ_CP019640.1"/>
</dbReference>
<evidence type="ECO:0000313" key="10">
    <source>
        <dbReference type="EMBL" id="AQQ53549.1"/>
    </source>
</evidence>